<accession>A0ACC2TBS6</accession>
<sequence>MMDLMDHIEIDPRYPGRSQTKLLSKVIRSSQYEAQPQTYRSSIYRQLNSEAGKSISRKSKYQVGVSDPVDTANRDRPNSNRRSKYQASEGLSVPHSAPAQNRTSYYERQSQSARRSKYQVGVAPIAIPTSPNSIPKPVREPSGPERQSRRPKYSPSCSPDTKHLSEHMRARPSSTVNSKQPPEGGYQTSHTDESPEENDESSMLSDGAKDDEDFLLSPNPSKPLTEVGDYIVKRDIGQGTFGIVKLGEHRVTKQKVAIKVITKSSIKNSRARARVEQELRLLPLLQHPHIVKVYDVIEDEERFMIVMEHLSGGELFQYIVKNRRVNEREGRFFFRQILSALDYCHQNSVIHRDMKPENLLFDSKMQIRLIDFGFANFYQTDQTLSTFCGSPYYASPEMIRGVDYIGPEVDIWSLGVTLYTMLSGKLPFNAYNLKSFQRKVTRGEYEMPVYFSREVSDLIRGMLNTDRRRRLTMEQIRLHTWTNAGYSDLPNSFLTIRPPTVRCPDPEIIRLMVPYGFGEEESRATLMTNNKPIQPIFNLYHLLETRRQTKAKDQIRNKRILQKSNTISVPSTTPSVPRSSQNSPTSISECDEQQMTIRSRRYSVDTMRDEDFEGDVPLAQTMLKAAGRSFDSISRRCSVQSKLRPVGMPSKLNRQYEDDEPTSPRGELGNGLLLGKEPKDGWFIGLFNVSVTSNKPHQQIVQELERVLNNLQIVYQETESRFVCHSQHNKLSFEVRILWKDSVKAFVVQFKNLKGSSWAHKKYCYKIIQRMFI</sequence>
<dbReference type="Proteomes" id="UP001165960">
    <property type="component" value="Unassembled WGS sequence"/>
</dbReference>
<evidence type="ECO:0000313" key="2">
    <source>
        <dbReference type="Proteomes" id="UP001165960"/>
    </source>
</evidence>
<gene>
    <name evidence="1" type="primary">MARK4_3</name>
    <name evidence="1" type="ORF">DSO57_1032871</name>
</gene>
<dbReference type="EMBL" id="QTSX02003091">
    <property type="protein sequence ID" value="KAJ9071876.1"/>
    <property type="molecule type" value="Genomic_DNA"/>
</dbReference>
<protein>
    <submittedName>
        <fullName evidence="1">MAP/microtubule affinity-regulating kinase 4</fullName>
        <ecNumber evidence="1">2.7.11.1</ecNumber>
    </submittedName>
</protein>
<dbReference type="EC" id="2.7.11.1" evidence="1"/>
<evidence type="ECO:0000313" key="1">
    <source>
        <dbReference type="EMBL" id="KAJ9071876.1"/>
    </source>
</evidence>
<comment type="caution">
    <text evidence="1">The sequence shown here is derived from an EMBL/GenBank/DDBJ whole genome shotgun (WGS) entry which is preliminary data.</text>
</comment>
<proteinExistence type="predicted"/>
<name>A0ACC2TBS6_9FUNG</name>
<keyword evidence="2" id="KW-1185">Reference proteome</keyword>
<keyword evidence="1" id="KW-0418">Kinase</keyword>
<reference evidence="1" key="1">
    <citation type="submission" date="2022-04" db="EMBL/GenBank/DDBJ databases">
        <title>Genome of the entomopathogenic fungus Entomophthora muscae.</title>
        <authorList>
            <person name="Elya C."/>
            <person name="Lovett B.R."/>
            <person name="Lee E."/>
            <person name="Macias A.M."/>
            <person name="Hajek A.E."/>
            <person name="De Bivort B.L."/>
            <person name="Kasson M.T."/>
            <person name="De Fine Licht H.H."/>
            <person name="Stajich J.E."/>
        </authorList>
    </citation>
    <scope>NUCLEOTIDE SEQUENCE</scope>
    <source>
        <strain evidence="1">Berkeley</strain>
    </source>
</reference>
<organism evidence="1 2">
    <name type="scientific">Entomophthora muscae</name>
    <dbReference type="NCBI Taxonomy" id="34485"/>
    <lineage>
        <taxon>Eukaryota</taxon>
        <taxon>Fungi</taxon>
        <taxon>Fungi incertae sedis</taxon>
        <taxon>Zoopagomycota</taxon>
        <taxon>Entomophthoromycotina</taxon>
        <taxon>Entomophthoromycetes</taxon>
        <taxon>Entomophthorales</taxon>
        <taxon>Entomophthoraceae</taxon>
        <taxon>Entomophthora</taxon>
    </lineage>
</organism>
<keyword evidence="1" id="KW-0808">Transferase</keyword>